<dbReference type="GO" id="GO:0005737">
    <property type="term" value="C:cytoplasm"/>
    <property type="evidence" value="ECO:0007669"/>
    <property type="project" value="UniProtKB-SubCell"/>
</dbReference>
<dbReference type="eggNOG" id="COG0736">
    <property type="taxonomic scope" value="Bacteria"/>
</dbReference>
<name>F2LUV1_HIPMA</name>
<feature type="binding site" evidence="8">
    <location>
        <position position="6"/>
    </location>
    <ligand>
        <name>Mg(2+)</name>
        <dbReference type="ChEBI" id="CHEBI:18420"/>
    </ligand>
</feature>
<evidence type="ECO:0000313" key="10">
    <source>
        <dbReference type="EMBL" id="AEA33556.1"/>
    </source>
</evidence>
<evidence type="ECO:0000259" key="9">
    <source>
        <dbReference type="Pfam" id="PF01648"/>
    </source>
</evidence>
<dbReference type="Gene3D" id="3.90.470.20">
    <property type="entry name" value="4'-phosphopantetheinyl transferase domain"/>
    <property type="match status" value="1"/>
</dbReference>
<keyword evidence="6 8" id="KW-0443">Lipid metabolism</keyword>
<dbReference type="InterPro" id="IPR004568">
    <property type="entry name" value="Ppantetheine-prot_Trfase_dom"/>
</dbReference>
<evidence type="ECO:0000256" key="4">
    <source>
        <dbReference type="ARBA" id="ARBA00022832"/>
    </source>
</evidence>
<proteinExistence type="inferred from homology"/>
<organism evidence="10 11">
    <name type="scientific">Hippea maritima (strain ATCC 700847 / DSM 10411 / MH2)</name>
    <dbReference type="NCBI Taxonomy" id="760142"/>
    <lineage>
        <taxon>Bacteria</taxon>
        <taxon>Pseudomonadati</taxon>
        <taxon>Campylobacterota</taxon>
        <taxon>Desulfurellia</taxon>
        <taxon>Desulfurellales</taxon>
        <taxon>Hippeaceae</taxon>
        <taxon>Hippea</taxon>
    </lineage>
</organism>
<dbReference type="HOGENOM" id="CLU_089696_0_2_7"/>
<reference evidence="11" key="2">
    <citation type="submission" date="2011-03" db="EMBL/GenBank/DDBJ databases">
        <title>The complete genome of Hippea maritima DSM 10411.</title>
        <authorList>
            <consortium name="US DOE Joint Genome Institute (JGI-PGF)"/>
            <person name="Lucas S."/>
            <person name="Copeland A."/>
            <person name="Lapidus A."/>
            <person name="Bruce D."/>
            <person name="Goodwin L."/>
            <person name="Pitluck S."/>
            <person name="Peters L."/>
            <person name="Kyrpides N."/>
            <person name="Mavromatis K."/>
            <person name="Pagani I."/>
            <person name="Ivanova N."/>
            <person name="Mikhailova N."/>
            <person name="Lu M."/>
            <person name="Detter J.C."/>
            <person name="Tapia R."/>
            <person name="Han C."/>
            <person name="Land M."/>
            <person name="Hauser L."/>
            <person name="Markowitz V."/>
            <person name="Cheng J.-F."/>
            <person name="Hugenholtz P."/>
            <person name="Woyke T."/>
            <person name="Wu D."/>
            <person name="Spring S."/>
            <person name="Schroeder M."/>
            <person name="Brambilla E."/>
            <person name="Klenk H.-P."/>
            <person name="Eisen J.A."/>
        </authorList>
    </citation>
    <scope>NUCLEOTIDE SEQUENCE [LARGE SCALE GENOMIC DNA]</scope>
    <source>
        <strain evidence="11">ATCC 700847 / DSM 10411 / MH2</strain>
    </source>
</reference>
<keyword evidence="7 8" id="KW-0275">Fatty acid biosynthesis</keyword>
<dbReference type="RefSeq" id="WP_013681597.1">
    <property type="nucleotide sequence ID" value="NC_015318.1"/>
</dbReference>
<dbReference type="InterPro" id="IPR002582">
    <property type="entry name" value="ACPS"/>
</dbReference>
<protein>
    <recommendedName>
        <fullName evidence="8">Holo-[acyl-carrier-protein] synthase</fullName>
        <shortName evidence="8">Holo-ACP synthase</shortName>
        <ecNumber evidence="8">2.7.8.7</ecNumber>
    </recommendedName>
    <alternativeName>
        <fullName evidence="8">4'-phosphopantetheinyl transferase AcpS</fullName>
    </alternativeName>
</protein>
<dbReference type="InterPro" id="IPR008278">
    <property type="entry name" value="4-PPantetheinyl_Trfase_dom"/>
</dbReference>
<comment type="cofactor">
    <cofactor evidence="8">
        <name>Mg(2+)</name>
        <dbReference type="ChEBI" id="CHEBI:18420"/>
    </cofactor>
</comment>
<dbReference type="KEGG" id="hmr:Hipma_0586"/>
<keyword evidence="2 8" id="KW-0808">Transferase</keyword>
<evidence type="ECO:0000256" key="3">
    <source>
        <dbReference type="ARBA" id="ARBA00022723"/>
    </source>
</evidence>
<dbReference type="EC" id="2.7.8.7" evidence="8"/>
<dbReference type="SUPFAM" id="SSF56214">
    <property type="entry name" value="4'-phosphopantetheinyl transferase"/>
    <property type="match status" value="1"/>
</dbReference>
<dbReference type="Pfam" id="PF01648">
    <property type="entry name" value="ACPS"/>
    <property type="match status" value="1"/>
</dbReference>
<dbReference type="GO" id="GO:0006633">
    <property type="term" value="P:fatty acid biosynthetic process"/>
    <property type="evidence" value="ECO:0007669"/>
    <property type="project" value="UniProtKB-UniRule"/>
</dbReference>
<reference evidence="10 11" key="1">
    <citation type="journal article" date="2011" name="Stand. Genomic Sci.">
        <title>Complete genome sequence of the thermophilic sulfur-reducer Hippea maritima type strain (MH(2)).</title>
        <authorList>
            <person name="Huntemann M."/>
            <person name="Lu M."/>
            <person name="Nolan M."/>
            <person name="Lapidus A."/>
            <person name="Lucas S."/>
            <person name="Hammon N."/>
            <person name="Deshpande S."/>
            <person name="Cheng J.F."/>
            <person name="Tapia R."/>
            <person name="Han C."/>
            <person name="Goodwin L."/>
            <person name="Pitluck S."/>
            <person name="Liolios K."/>
            <person name="Pagani I."/>
            <person name="Ivanova N."/>
            <person name="Ovchinikova G."/>
            <person name="Pati A."/>
            <person name="Chen A."/>
            <person name="Palaniappan K."/>
            <person name="Land M."/>
            <person name="Hauser L."/>
            <person name="Jeffries C.D."/>
            <person name="Detter J.C."/>
            <person name="Brambilla E.M."/>
            <person name="Rohde M."/>
            <person name="Spring S."/>
            <person name="Goker M."/>
            <person name="Woyke T."/>
            <person name="Bristow J."/>
            <person name="Eisen J.A."/>
            <person name="Markowitz V."/>
            <person name="Hugenholtz P."/>
            <person name="Kyrpides N.C."/>
            <person name="Klenk H.P."/>
            <person name="Mavromatis K."/>
        </authorList>
    </citation>
    <scope>NUCLEOTIDE SEQUENCE [LARGE SCALE GENOMIC DNA]</scope>
    <source>
        <strain evidence="11">ATCC 700847 / DSM 10411 / MH2</strain>
    </source>
</reference>
<keyword evidence="1 8" id="KW-0444">Lipid biosynthesis</keyword>
<evidence type="ECO:0000256" key="7">
    <source>
        <dbReference type="ARBA" id="ARBA00023160"/>
    </source>
</evidence>
<dbReference type="OrthoDB" id="517356at2"/>
<dbReference type="GO" id="GO:0000287">
    <property type="term" value="F:magnesium ion binding"/>
    <property type="evidence" value="ECO:0007669"/>
    <property type="project" value="UniProtKB-UniRule"/>
</dbReference>
<comment type="similarity">
    <text evidence="8">Belongs to the P-Pant transferase superfamily. AcpS family.</text>
</comment>
<dbReference type="NCBIfam" id="TIGR00516">
    <property type="entry name" value="acpS"/>
    <property type="match status" value="1"/>
</dbReference>
<dbReference type="EMBL" id="CP002606">
    <property type="protein sequence ID" value="AEA33556.1"/>
    <property type="molecule type" value="Genomic_DNA"/>
</dbReference>
<comment type="catalytic activity">
    <reaction evidence="8">
        <text>apo-[ACP] + CoA = holo-[ACP] + adenosine 3',5'-bisphosphate + H(+)</text>
        <dbReference type="Rhea" id="RHEA:12068"/>
        <dbReference type="Rhea" id="RHEA-COMP:9685"/>
        <dbReference type="Rhea" id="RHEA-COMP:9690"/>
        <dbReference type="ChEBI" id="CHEBI:15378"/>
        <dbReference type="ChEBI" id="CHEBI:29999"/>
        <dbReference type="ChEBI" id="CHEBI:57287"/>
        <dbReference type="ChEBI" id="CHEBI:58343"/>
        <dbReference type="ChEBI" id="CHEBI:64479"/>
        <dbReference type="EC" id="2.7.8.7"/>
    </reaction>
</comment>
<evidence type="ECO:0000256" key="2">
    <source>
        <dbReference type="ARBA" id="ARBA00022679"/>
    </source>
</evidence>
<keyword evidence="3 8" id="KW-0479">Metal-binding</keyword>
<keyword evidence="8" id="KW-0963">Cytoplasm</keyword>
<evidence type="ECO:0000256" key="1">
    <source>
        <dbReference type="ARBA" id="ARBA00022516"/>
    </source>
</evidence>
<evidence type="ECO:0000313" key="11">
    <source>
        <dbReference type="Proteomes" id="UP000008139"/>
    </source>
</evidence>
<dbReference type="HAMAP" id="MF_00101">
    <property type="entry name" value="AcpS"/>
    <property type="match status" value="1"/>
</dbReference>
<sequence length="109" mass="12346">MEVGIDIEEIERIEKAHKQFGDRFLRRVFSEEELNYCFSRKNPYPSLCGRFCAKEAVVKVYAGKLLISDVKIVNAESGKPMVFIRNKPSDIAVSISHSKHYATAVAVKP</sequence>
<feature type="binding site" evidence="8">
    <location>
        <position position="55"/>
    </location>
    <ligand>
        <name>Mg(2+)</name>
        <dbReference type="ChEBI" id="CHEBI:18420"/>
    </ligand>
</feature>
<dbReference type="STRING" id="760142.Hipma_0586"/>
<dbReference type="AlphaFoldDB" id="F2LUV1"/>
<dbReference type="InParanoid" id="F2LUV1"/>
<keyword evidence="11" id="KW-1185">Reference proteome</keyword>
<dbReference type="NCBIfam" id="TIGR00556">
    <property type="entry name" value="pantethn_trn"/>
    <property type="match status" value="1"/>
</dbReference>
<accession>F2LUV1</accession>
<dbReference type="GO" id="GO:0008897">
    <property type="term" value="F:holo-[acyl-carrier-protein] synthase activity"/>
    <property type="evidence" value="ECO:0007669"/>
    <property type="project" value="UniProtKB-UniRule"/>
</dbReference>
<dbReference type="Proteomes" id="UP000008139">
    <property type="component" value="Chromosome"/>
</dbReference>
<gene>
    <name evidence="8" type="primary">acpS</name>
    <name evidence="10" type="ordered locus">Hipma_0586</name>
</gene>
<feature type="domain" description="4'-phosphopantetheinyl transferase" evidence="9">
    <location>
        <begin position="3"/>
        <end position="106"/>
    </location>
</feature>
<comment type="subcellular location">
    <subcellularLocation>
        <location evidence="8">Cytoplasm</location>
    </subcellularLocation>
</comment>
<evidence type="ECO:0000256" key="6">
    <source>
        <dbReference type="ARBA" id="ARBA00023098"/>
    </source>
</evidence>
<keyword evidence="4 8" id="KW-0276">Fatty acid metabolism</keyword>
<evidence type="ECO:0000256" key="8">
    <source>
        <dbReference type="HAMAP-Rule" id="MF_00101"/>
    </source>
</evidence>
<evidence type="ECO:0000256" key="5">
    <source>
        <dbReference type="ARBA" id="ARBA00022842"/>
    </source>
</evidence>
<keyword evidence="5 8" id="KW-0460">Magnesium</keyword>
<dbReference type="InterPro" id="IPR037143">
    <property type="entry name" value="4-PPantetheinyl_Trfase_dom_sf"/>
</dbReference>
<comment type="function">
    <text evidence="8">Transfers the 4'-phosphopantetheine moiety from coenzyme A to a Ser of acyl-carrier-protein.</text>
</comment>